<dbReference type="EMBL" id="CP026604">
    <property type="protein sequence ID" value="AWB65698.1"/>
    <property type="molecule type" value="Genomic_DNA"/>
</dbReference>
<keyword evidence="7" id="KW-1185">Reference proteome</keyword>
<dbReference type="Gene3D" id="3.30.70.250">
    <property type="entry name" value="Malonyl-CoA ACP transacylase, ACP-binding"/>
    <property type="match status" value="1"/>
</dbReference>
<keyword evidence="2 6" id="KW-0808">Transferase</keyword>
<sequence length="638" mass="70460">MSQVFVFPGQGSQHVGMGEALFERYPDWVLIADEILGYSIVELCLQDPNGVLNQTQYTQPALFFVSALQYHDYLQNGGQQPDYLAGHSLGEYAALYAAGAFDLATGLKLVQKRGELMAQAPKGAMAAVMSLPLEQVVTTLQGSQFNGIDIANINSREQIIVSGLFDDIGAAESLFSEQGARYVPLKVSAAFHSRYMASVATEFAEFAKQFAFKPLQLPVVANVTARPYPEQDYFPLLQQQIAGSVLWYESVSWLLDQGYKEFEEIGPGMVLSKMVRTIKDTPMAKSQLNLLEQQRAKQISEQRPVLPASQRKNLLMFAGQGSQYFGMAQELYQYHPEFKRQLELCDQAFIELAGYSLIDEIYQSPASDEFDYLASSHPAIYCVSYALYQTLLAEGIKPDAVLGHSLGEFVAATVAGVFDFTTGLKLVVKQAQLLEQKAEKGAMMSVMTDQQTWQRLVGQRPDVYIAGVNHQGNLLISGDRQALSQIQASLSSTITDGQPTHSQSIHSQSIHSQILPVQYAFHSNAIKAIESEYLAELAKVEFNDPAIALHSCLSQAQVEQFTPEHLWQVISEPVHFISTVNAIDIGQFNLIDMSATGSLASLVKHGVGDSRHVKAFTLINQFGRNRETLQQTVELLAD</sequence>
<dbReference type="InterPro" id="IPR014043">
    <property type="entry name" value="Acyl_transferase_dom"/>
</dbReference>
<keyword evidence="3" id="KW-0012">Acyltransferase</keyword>
<dbReference type="OrthoDB" id="9808564at2"/>
<dbReference type="InterPro" id="IPR016036">
    <property type="entry name" value="Malonyl_transacylase_ACP-bd"/>
</dbReference>
<reference evidence="6 7" key="1">
    <citation type="submission" date="2018-01" db="EMBL/GenBank/DDBJ databases">
        <title>Genome sequence of a Cantenovulum-like bacteria.</title>
        <authorList>
            <person name="Tan W.R."/>
            <person name="Lau N.-S."/>
            <person name="Go F."/>
            <person name="Amirul A.-A.A."/>
        </authorList>
    </citation>
    <scope>NUCLEOTIDE SEQUENCE [LARGE SCALE GENOMIC DNA]</scope>
    <source>
        <strain evidence="6 7">CCB-QB4</strain>
    </source>
</reference>
<dbReference type="GO" id="GO:0005829">
    <property type="term" value="C:cytosol"/>
    <property type="evidence" value="ECO:0007669"/>
    <property type="project" value="TreeGrafter"/>
</dbReference>
<evidence type="ECO:0000256" key="1">
    <source>
        <dbReference type="ARBA" id="ARBA00013258"/>
    </source>
</evidence>
<dbReference type="KEGG" id="cate:C2869_04255"/>
<name>A0A2S0VN95_9ALTE</name>
<evidence type="ECO:0000256" key="3">
    <source>
        <dbReference type="ARBA" id="ARBA00023315"/>
    </source>
</evidence>
<dbReference type="Gene3D" id="3.40.366.10">
    <property type="entry name" value="Malonyl-Coenzyme A Acyl Carrier Protein, domain 2"/>
    <property type="match status" value="2"/>
</dbReference>
<dbReference type="AlphaFoldDB" id="A0A2S0VN95"/>
<comment type="catalytic activity">
    <reaction evidence="4">
        <text>holo-[ACP] + malonyl-CoA = malonyl-[ACP] + CoA</text>
        <dbReference type="Rhea" id="RHEA:41792"/>
        <dbReference type="Rhea" id="RHEA-COMP:9623"/>
        <dbReference type="Rhea" id="RHEA-COMP:9685"/>
        <dbReference type="ChEBI" id="CHEBI:57287"/>
        <dbReference type="ChEBI" id="CHEBI:57384"/>
        <dbReference type="ChEBI" id="CHEBI:64479"/>
        <dbReference type="ChEBI" id="CHEBI:78449"/>
        <dbReference type="EC" id="2.3.1.39"/>
    </reaction>
</comment>
<dbReference type="InterPro" id="IPR001227">
    <property type="entry name" value="Ac_transferase_dom_sf"/>
</dbReference>
<organism evidence="6 7">
    <name type="scientific">Saccharobesus litoralis</name>
    <dbReference type="NCBI Taxonomy" id="2172099"/>
    <lineage>
        <taxon>Bacteria</taxon>
        <taxon>Pseudomonadati</taxon>
        <taxon>Pseudomonadota</taxon>
        <taxon>Gammaproteobacteria</taxon>
        <taxon>Alteromonadales</taxon>
        <taxon>Alteromonadaceae</taxon>
        <taxon>Saccharobesus</taxon>
    </lineage>
</organism>
<feature type="domain" description="Malonyl-CoA:ACP transacylase (MAT)" evidence="5">
    <location>
        <begin position="6"/>
        <end position="313"/>
    </location>
</feature>
<dbReference type="InterPro" id="IPR050858">
    <property type="entry name" value="Mal-CoA-ACP_Trans/PKS_FabD"/>
</dbReference>
<dbReference type="NCBIfam" id="TIGR00128">
    <property type="entry name" value="fabD"/>
    <property type="match status" value="1"/>
</dbReference>
<protein>
    <recommendedName>
        <fullName evidence="1">[acyl-carrier-protein] S-malonyltransferase</fullName>
        <ecNumber evidence="1">2.3.1.39</ecNumber>
    </recommendedName>
</protein>
<dbReference type="GO" id="GO:0004314">
    <property type="term" value="F:[acyl-carrier-protein] S-malonyltransferase activity"/>
    <property type="evidence" value="ECO:0007669"/>
    <property type="project" value="UniProtKB-EC"/>
</dbReference>
<evidence type="ECO:0000256" key="2">
    <source>
        <dbReference type="ARBA" id="ARBA00022679"/>
    </source>
</evidence>
<dbReference type="Proteomes" id="UP000244441">
    <property type="component" value="Chromosome"/>
</dbReference>
<dbReference type="PANTHER" id="PTHR42681:SF1">
    <property type="entry name" value="MALONYL-COA-ACYL CARRIER PROTEIN TRANSACYLASE, MITOCHONDRIAL"/>
    <property type="match status" value="1"/>
</dbReference>
<accession>A0A2S0VN95</accession>
<proteinExistence type="predicted"/>
<dbReference type="SMART" id="SM00827">
    <property type="entry name" value="PKS_AT"/>
    <property type="match status" value="2"/>
</dbReference>
<evidence type="ECO:0000256" key="4">
    <source>
        <dbReference type="ARBA" id="ARBA00048462"/>
    </source>
</evidence>
<dbReference type="Pfam" id="PF00698">
    <property type="entry name" value="Acyl_transf_1"/>
    <property type="match status" value="2"/>
</dbReference>
<gene>
    <name evidence="6" type="primary">fabD</name>
    <name evidence="6" type="ORF">C2869_04255</name>
</gene>
<dbReference type="RefSeq" id="WP_108601772.1">
    <property type="nucleotide sequence ID" value="NZ_CP026604.1"/>
</dbReference>
<dbReference type="SUPFAM" id="SSF55048">
    <property type="entry name" value="Probable ACP-binding domain of malonyl-CoA ACP transacylase"/>
    <property type="match status" value="2"/>
</dbReference>
<feature type="domain" description="Malonyl-CoA:ACP transacylase (MAT)" evidence="5">
    <location>
        <begin position="316"/>
        <end position="621"/>
    </location>
</feature>
<evidence type="ECO:0000313" key="6">
    <source>
        <dbReference type="EMBL" id="AWB65698.1"/>
    </source>
</evidence>
<dbReference type="GO" id="GO:0006633">
    <property type="term" value="P:fatty acid biosynthetic process"/>
    <property type="evidence" value="ECO:0007669"/>
    <property type="project" value="TreeGrafter"/>
</dbReference>
<dbReference type="SUPFAM" id="SSF52151">
    <property type="entry name" value="FabD/lysophospholipase-like"/>
    <property type="match status" value="2"/>
</dbReference>
<dbReference type="InterPro" id="IPR004410">
    <property type="entry name" value="Malonyl_CoA-ACP_transAc_FabD"/>
</dbReference>
<dbReference type="InterPro" id="IPR016035">
    <property type="entry name" value="Acyl_Trfase/lysoPLipase"/>
</dbReference>
<evidence type="ECO:0000259" key="5">
    <source>
        <dbReference type="SMART" id="SM00827"/>
    </source>
</evidence>
<dbReference type="PANTHER" id="PTHR42681">
    <property type="entry name" value="MALONYL-COA-ACYL CARRIER PROTEIN TRANSACYLASE, MITOCHONDRIAL"/>
    <property type="match status" value="1"/>
</dbReference>
<evidence type="ECO:0000313" key="7">
    <source>
        <dbReference type="Proteomes" id="UP000244441"/>
    </source>
</evidence>
<dbReference type="EC" id="2.3.1.39" evidence="1"/>